<dbReference type="Pfam" id="PF13556">
    <property type="entry name" value="HTH_30"/>
    <property type="match status" value="1"/>
</dbReference>
<dbReference type="InterPro" id="IPR012914">
    <property type="entry name" value="PucR_dom"/>
</dbReference>
<comment type="similarity">
    <text evidence="1">Belongs to the CdaR family.</text>
</comment>
<dbReference type="Pfam" id="PF07905">
    <property type="entry name" value="PucR"/>
    <property type="match status" value="1"/>
</dbReference>
<gene>
    <name evidence="5" type="ORF">JOC48_001603</name>
</gene>
<dbReference type="Pfam" id="PF17853">
    <property type="entry name" value="GGDEF_2"/>
    <property type="match status" value="1"/>
</dbReference>
<evidence type="ECO:0000259" key="2">
    <source>
        <dbReference type="Pfam" id="PF07905"/>
    </source>
</evidence>
<dbReference type="InterPro" id="IPR041522">
    <property type="entry name" value="CdaR_GGDEF"/>
</dbReference>
<accession>A0ABS2MZ29</accession>
<dbReference type="InterPro" id="IPR025736">
    <property type="entry name" value="PucR_C-HTH_dom"/>
</dbReference>
<protein>
    <submittedName>
        <fullName evidence="5">Purine catabolism regulator</fullName>
    </submittedName>
</protein>
<dbReference type="RefSeq" id="WP_204498538.1">
    <property type="nucleotide sequence ID" value="NZ_JAFBDR010000007.1"/>
</dbReference>
<feature type="domain" description="CdaR GGDEF-like" evidence="4">
    <location>
        <begin position="290"/>
        <end position="420"/>
    </location>
</feature>
<dbReference type="PANTHER" id="PTHR33744:SF1">
    <property type="entry name" value="DNA-BINDING TRANSCRIPTIONAL ACTIVATOR ADER"/>
    <property type="match status" value="1"/>
</dbReference>
<dbReference type="InterPro" id="IPR051448">
    <property type="entry name" value="CdaR-like_regulators"/>
</dbReference>
<evidence type="ECO:0000313" key="5">
    <source>
        <dbReference type="EMBL" id="MBM7571120.1"/>
    </source>
</evidence>
<dbReference type="PANTHER" id="PTHR33744">
    <property type="entry name" value="CARBOHYDRATE DIACID REGULATOR"/>
    <property type="match status" value="1"/>
</dbReference>
<dbReference type="InterPro" id="IPR042070">
    <property type="entry name" value="PucR_C-HTH_sf"/>
</dbReference>
<reference evidence="5 6" key="1">
    <citation type="submission" date="2021-01" db="EMBL/GenBank/DDBJ databases">
        <title>Genomic Encyclopedia of Type Strains, Phase IV (KMG-IV): sequencing the most valuable type-strain genomes for metagenomic binning, comparative biology and taxonomic classification.</title>
        <authorList>
            <person name="Goeker M."/>
        </authorList>
    </citation>
    <scope>NUCLEOTIDE SEQUENCE [LARGE SCALE GENOMIC DNA]</scope>
    <source>
        <strain evidence="5 6">DSM 23711</strain>
    </source>
</reference>
<name>A0ABS2MZ29_9BACI</name>
<keyword evidence="6" id="KW-1185">Reference proteome</keyword>
<sequence>MKVAEVLQIDALKNCQIVAGHLGLNREVLHVNMMDAPDIISFLKENELLVTTAYHLKDQPHLLIDLVKAMDKQGCAALGIKTKRFLQEIPSDVLELADKLSFPIIELSIDTSLGDIVNHTLNCILDKRTNELQHAIDIHKQFTNHIMSGKGINQLIKRLSSLVGYPVILIDQYAKPIFYSEFQDSYIQQMEVWQKSDIHFYFPDTAVFQFSDRQTKQTYSVFSVYTHQKRAGFLVLVGEVLPIDHSTTLTIEQATNVISFELMKEHALKQYDRRVRNEFFFNFVEGAFSSEEEIVSRAKEFSLENEQTYLCIAGKLVEGDPFDSYVKNQRKNESIFEYIEDELKVFPVRTHFFTKGDGCFLLMKITDASQINSPVIPALEQIQSKIRRQFNTSISFGLSNISTNLLHVKNAYKEAKDSLQAGLLSGKENFIQSYRTKGIMELLRIIPVEDLKDFYQHALNQLASLEFKEDKALLQTLFVYLESHCQISETAKRLYVHRNTVVYRLEKCEELLGRKLHDPETTLQLRIALQIKTILQL</sequence>
<dbReference type="Proteomes" id="UP001296943">
    <property type="component" value="Unassembled WGS sequence"/>
</dbReference>
<evidence type="ECO:0000259" key="4">
    <source>
        <dbReference type="Pfam" id="PF17853"/>
    </source>
</evidence>
<feature type="domain" description="Purine catabolism PurC-like" evidence="2">
    <location>
        <begin position="5"/>
        <end position="122"/>
    </location>
</feature>
<dbReference type="EMBL" id="JAFBDR010000007">
    <property type="protein sequence ID" value="MBM7571120.1"/>
    <property type="molecule type" value="Genomic_DNA"/>
</dbReference>
<evidence type="ECO:0000256" key="1">
    <source>
        <dbReference type="ARBA" id="ARBA00006754"/>
    </source>
</evidence>
<feature type="domain" description="PucR C-terminal helix-turn-helix" evidence="3">
    <location>
        <begin position="473"/>
        <end position="531"/>
    </location>
</feature>
<evidence type="ECO:0000313" key="6">
    <source>
        <dbReference type="Proteomes" id="UP001296943"/>
    </source>
</evidence>
<evidence type="ECO:0000259" key="3">
    <source>
        <dbReference type="Pfam" id="PF13556"/>
    </source>
</evidence>
<organism evidence="5 6">
    <name type="scientific">Aquibacillus albus</name>
    <dbReference type="NCBI Taxonomy" id="1168171"/>
    <lineage>
        <taxon>Bacteria</taxon>
        <taxon>Bacillati</taxon>
        <taxon>Bacillota</taxon>
        <taxon>Bacilli</taxon>
        <taxon>Bacillales</taxon>
        <taxon>Bacillaceae</taxon>
        <taxon>Aquibacillus</taxon>
    </lineage>
</organism>
<dbReference type="Gene3D" id="1.10.10.2840">
    <property type="entry name" value="PucR C-terminal helix-turn-helix domain"/>
    <property type="match status" value="1"/>
</dbReference>
<proteinExistence type="inferred from homology"/>
<comment type="caution">
    <text evidence="5">The sequence shown here is derived from an EMBL/GenBank/DDBJ whole genome shotgun (WGS) entry which is preliminary data.</text>
</comment>